<name>A0A0S2DA33_LYSEN</name>
<dbReference type="AlphaFoldDB" id="A0A0S2DA33"/>
<dbReference type="KEGG" id="lez:GLE_0039"/>
<gene>
    <name evidence="1" type="ORF">GLE_0039</name>
</gene>
<evidence type="ECO:0000313" key="2">
    <source>
        <dbReference type="Proteomes" id="UP000061569"/>
    </source>
</evidence>
<dbReference type="PATRIC" id="fig|69.6.peg.46"/>
<dbReference type="EMBL" id="CP013140">
    <property type="protein sequence ID" value="ALN55398.1"/>
    <property type="molecule type" value="Genomic_DNA"/>
</dbReference>
<protein>
    <submittedName>
        <fullName evidence="1">Uncharacterized protein</fullName>
    </submittedName>
</protein>
<organism evidence="1 2">
    <name type="scientific">Lysobacter enzymogenes</name>
    <dbReference type="NCBI Taxonomy" id="69"/>
    <lineage>
        <taxon>Bacteria</taxon>
        <taxon>Pseudomonadati</taxon>
        <taxon>Pseudomonadota</taxon>
        <taxon>Gammaproteobacteria</taxon>
        <taxon>Lysobacterales</taxon>
        <taxon>Lysobacteraceae</taxon>
        <taxon>Lysobacter</taxon>
    </lineage>
</organism>
<accession>A0A0S2DA33</accession>
<evidence type="ECO:0000313" key="1">
    <source>
        <dbReference type="EMBL" id="ALN55398.1"/>
    </source>
</evidence>
<dbReference type="STRING" id="69.GLE_0039"/>
<reference evidence="1 2" key="1">
    <citation type="submission" date="2015-11" db="EMBL/GenBank/DDBJ databases">
        <title>Genome sequences of Lysobacter enzymogenes strain C3 and Lysobacter antibioticus ATCC 29479.</title>
        <authorList>
            <person name="Kobayashi D.Y."/>
        </authorList>
    </citation>
    <scope>NUCLEOTIDE SEQUENCE [LARGE SCALE GENOMIC DNA]</scope>
    <source>
        <strain evidence="1 2">C3</strain>
    </source>
</reference>
<proteinExistence type="predicted"/>
<sequence>MARLGRMGISASAVAGALGDTRMRSLGRQLWEQRRSVL</sequence>
<dbReference type="Proteomes" id="UP000061569">
    <property type="component" value="Chromosome"/>
</dbReference>